<accession>A0ABY5ZKI8</accession>
<dbReference type="PANTHER" id="PTHR42714">
    <property type="entry name" value="TRNA MODIFICATION GTPASE GTPBP3"/>
    <property type="match status" value="1"/>
</dbReference>
<protein>
    <submittedName>
        <fullName evidence="2">GTPase/DUF3482 domain-containing protein</fullName>
    </submittedName>
</protein>
<name>A0ABY5ZKI8_9BACT</name>
<proteinExistence type="predicted"/>
<gene>
    <name evidence="2" type="ORF">L9S41_17005</name>
</gene>
<reference evidence="2" key="1">
    <citation type="journal article" date="2022" name="Environ. Microbiol.">
        <title>Geoalkalibacter halelectricus SAP #1 sp. nov. possessing extracellular electron transfer and mineral#reducing capabilities from a haloalkaline environment.</title>
        <authorList>
            <person name="Yadav S."/>
            <person name="Singh R."/>
            <person name="Sundharam S.S."/>
            <person name="Chaudhary S."/>
            <person name="Krishnamurthi S."/>
            <person name="Patil S.A."/>
        </authorList>
    </citation>
    <scope>NUCLEOTIDE SEQUENCE</scope>
    <source>
        <strain evidence="2">SAP-1</strain>
    </source>
</reference>
<sequence length="474" mass="52156">MAEVPVFAVVGHPNEGKSSVVSTLTEDDRVPVSAVPGETLACTPYAIEVDGEVLVRFIDTPGFQMPQQTLRWMQQYTGPPEQMTAEFIRTHEGDARFADDCELLRPVAQNAGIVYVVDGSRPLRPNDQAEMEILRLTGRPRMAVINPKADETAYLAEWKAAFAKTFNANLQFNAHRATFHERITLLKALQYIEQDWGRSLARVVSALQDDWRVRLEASADAVLHLLDRALTLTLSETSEGEDPAARQAVRDRLIVAYQGKLNTLEQECRKNLKARFLHNKFNADLVAETVAAKDLFAEETWQVLGLTRKQLSLALAGAGAAFGAAVDGAAAGTTFGIFTLGGGLAGGLAGWSGTRPLSRLKVDLGPFSRELGGCRVQVGPLRNPQLMFVLLDRALIYFQCVSNWAHARREEAALQLPEGKQGVTAGWDGSRRRMFEQFQVALQKGYGDKAEALKPKLRAVLRDAMSAELSPREE</sequence>
<dbReference type="Pfam" id="PF11981">
    <property type="entry name" value="DUF3482"/>
    <property type="match status" value="1"/>
</dbReference>
<evidence type="ECO:0000313" key="2">
    <source>
        <dbReference type="EMBL" id="UWZ79359.1"/>
    </source>
</evidence>
<organism evidence="2 3">
    <name type="scientific">Geoalkalibacter halelectricus</name>
    <dbReference type="NCBI Taxonomy" id="2847045"/>
    <lineage>
        <taxon>Bacteria</taxon>
        <taxon>Pseudomonadati</taxon>
        <taxon>Thermodesulfobacteriota</taxon>
        <taxon>Desulfuromonadia</taxon>
        <taxon>Desulfuromonadales</taxon>
        <taxon>Geoalkalibacteraceae</taxon>
        <taxon>Geoalkalibacter</taxon>
    </lineage>
</organism>
<dbReference type="InterPro" id="IPR006073">
    <property type="entry name" value="GTP-bd"/>
</dbReference>
<feature type="domain" description="G" evidence="1">
    <location>
        <begin position="7"/>
        <end position="146"/>
    </location>
</feature>
<dbReference type="RefSeq" id="WP_260747715.1">
    <property type="nucleotide sequence ID" value="NZ_CP092109.1"/>
</dbReference>
<dbReference type="EMBL" id="CP092109">
    <property type="protein sequence ID" value="UWZ79359.1"/>
    <property type="molecule type" value="Genomic_DNA"/>
</dbReference>
<dbReference type="Pfam" id="PF01926">
    <property type="entry name" value="MMR_HSR1"/>
    <property type="match status" value="1"/>
</dbReference>
<dbReference type="PANTHER" id="PTHR42714:SF2">
    <property type="entry name" value="TRNA MODIFICATION GTPASE GTPBP3, MITOCHONDRIAL"/>
    <property type="match status" value="1"/>
</dbReference>
<dbReference type="Proteomes" id="UP001060414">
    <property type="component" value="Chromosome"/>
</dbReference>
<dbReference type="Gene3D" id="3.40.50.300">
    <property type="entry name" value="P-loop containing nucleotide triphosphate hydrolases"/>
    <property type="match status" value="1"/>
</dbReference>
<evidence type="ECO:0000259" key="1">
    <source>
        <dbReference type="Pfam" id="PF01926"/>
    </source>
</evidence>
<dbReference type="InterPro" id="IPR021871">
    <property type="entry name" value="DUF3482"/>
</dbReference>
<dbReference type="SUPFAM" id="SSF52540">
    <property type="entry name" value="P-loop containing nucleoside triphosphate hydrolases"/>
    <property type="match status" value="1"/>
</dbReference>
<evidence type="ECO:0000313" key="3">
    <source>
        <dbReference type="Proteomes" id="UP001060414"/>
    </source>
</evidence>
<keyword evidence="3" id="KW-1185">Reference proteome</keyword>
<dbReference type="InterPro" id="IPR027417">
    <property type="entry name" value="P-loop_NTPase"/>
</dbReference>